<dbReference type="SMART" id="SM01265">
    <property type="entry name" value="Mab-21"/>
    <property type="match status" value="1"/>
</dbReference>
<dbReference type="InterPro" id="IPR046906">
    <property type="entry name" value="Mab-21_HhH/H2TH-like"/>
</dbReference>
<evidence type="ECO:0000313" key="6">
    <source>
        <dbReference type="Proteomes" id="UP000515163"/>
    </source>
</evidence>
<dbReference type="GO" id="GO:0016779">
    <property type="term" value="F:nucleotidyltransferase activity"/>
    <property type="evidence" value="ECO:0007669"/>
    <property type="project" value="UniProtKB-ARBA"/>
</dbReference>
<gene>
    <name evidence="7" type="primary">LOC116291308</name>
</gene>
<protein>
    <submittedName>
        <fullName evidence="7">Protein mab-21-like 2</fullName>
    </submittedName>
</protein>
<dbReference type="KEGG" id="aten:116291308"/>
<dbReference type="PANTHER" id="PTHR10656:SF70">
    <property type="entry name" value="PROTEIN MAB-21-RELATED"/>
    <property type="match status" value="1"/>
</dbReference>
<keyword evidence="6" id="KW-1185">Reference proteome</keyword>
<keyword evidence="3" id="KW-0067">ATP-binding</keyword>
<dbReference type="InParanoid" id="A0A6P8HD51"/>
<comment type="cofactor">
    <cofactor evidence="1">
        <name>Mg(2+)</name>
        <dbReference type="ChEBI" id="CHEBI:18420"/>
    </cofactor>
</comment>
<feature type="domain" description="Mab-21-like HhH/H2TH-like" evidence="5">
    <location>
        <begin position="364"/>
        <end position="458"/>
    </location>
</feature>
<proteinExistence type="inferred from homology"/>
<dbReference type="GO" id="GO:0005524">
    <property type="term" value="F:ATP binding"/>
    <property type="evidence" value="ECO:0007669"/>
    <property type="project" value="UniProtKB-KW"/>
</dbReference>
<dbReference type="RefSeq" id="XP_031554334.1">
    <property type="nucleotide sequence ID" value="XM_031698474.1"/>
</dbReference>
<dbReference type="Gene3D" id="3.30.460.90">
    <property type="match status" value="1"/>
</dbReference>
<dbReference type="Pfam" id="PF03281">
    <property type="entry name" value="Mab-21"/>
    <property type="match status" value="1"/>
</dbReference>
<evidence type="ECO:0000256" key="2">
    <source>
        <dbReference type="ARBA" id="ARBA00008307"/>
    </source>
</evidence>
<evidence type="ECO:0000313" key="7">
    <source>
        <dbReference type="RefSeq" id="XP_031554334.1"/>
    </source>
</evidence>
<dbReference type="Pfam" id="PF20266">
    <property type="entry name" value="Mab-21_C"/>
    <property type="match status" value="1"/>
</dbReference>
<evidence type="ECO:0000256" key="3">
    <source>
        <dbReference type="ARBA" id="ARBA00022840"/>
    </source>
</evidence>
<dbReference type="InterPro" id="IPR046903">
    <property type="entry name" value="Mab-21-like_nuc_Trfase"/>
</dbReference>
<comment type="similarity">
    <text evidence="2">Belongs to the mab-21 family.</text>
</comment>
<keyword evidence="3" id="KW-0547">Nucleotide-binding</keyword>
<accession>A0A6P8HD51</accession>
<dbReference type="GeneID" id="116291308"/>
<dbReference type="AlphaFoldDB" id="A0A6P8HD51"/>
<dbReference type="Proteomes" id="UP000515163">
    <property type="component" value="Unplaced"/>
</dbReference>
<sequence length="471" mass="54140">MYKCFKVTSVNESKNAVKARCKIRYQEKDFSSITAAPVGRDNQGLSLMSLSSHNAMAGQSTDLAQRKEVILDSTWVSIPRLGIRLENENLLTALRQFYNTKVQQRRRNFHQVMSQIEHKVNDILDYVESVNTDLRFRRMSPASYYEIKAYNEIDVFLILERLSPVDITVEELGDPQGYARIRIPTSCSMEFKKCFSSFLVHSTSGTQYLSSISIGGKFKGLVQWCFEDLPSSWRQTFPSCKLNSQAYQVGKNIMKRESSKRYETTQKKVSFGEISATVASRETFSTIINLIPVVECSSLWPLCSSWLKCTPPAWPDPTTMKSIVDKGVHLVAMPTDKGAQDVWDIRFLNARRVLIGGYDDNDMKRRCLQMVKVLCESEVGFASFFLPRHLEHVFLQQSQLQPRKEDWVEAKLTERFLELLVMLYDCLRTRNIPNFFVPEVNLFSEMSTVVSEQLSRKVLGIINDPIKYLVR</sequence>
<reference evidence="7" key="1">
    <citation type="submission" date="2025-08" db="UniProtKB">
        <authorList>
            <consortium name="RefSeq"/>
        </authorList>
    </citation>
    <scope>IDENTIFICATION</scope>
    <source>
        <tissue evidence="7">Tentacle</tissue>
    </source>
</reference>
<evidence type="ECO:0000259" key="5">
    <source>
        <dbReference type="Pfam" id="PF20266"/>
    </source>
</evidence>
<feature type="domain" description="Mab-21-like nucleotidyltransferase" evidence="4">
    <location>
        <begin position="147"/>
        <end position="356"/>
    </location>
</feature>
<dbReference type="PANTHER" id="PTHR10656">
    <property type="entry name" value="CELL FATE DETERMINING PROTEIN MAB21-RELATED"/>
    <property type="match status" value="1"/>
</dbReference>
<evidence type="ECO:0000256" key="1">
    <source>
        <dbReference type="ARBA" id="ARBA00001946"/>
    </source>
</evidence>
<dbReference type="InterPro" id="IPR024810">
    <property type="entry name" value="MAB21L/cGLR"/>
</dbReference>
<name>A0A6P8HD51_ACTTE</name>
<organism evidence="6 7">
    <name type="scientific">Actinia tenebrosa</name>
    <name type="common">Australian red waratah sea anemone</name>
    <dbReference type="NCBI Taxonomy" id="6105"/>
    <lineage>
        <taxon>Eukaryota</taxon>
        <taxon>Metazoa</taxon>
        <taxon>Cnidaria</taxon>
        <taxon>Anthozoa</taxon>
        <taxon>Hexacorallia</taxon>
        <taxon>Actiniaria</taxon>
        <taxon>Actiniidae</taxon>
        <taxon>Actinia</taxon>
    </lineage>
</organism>
<evidence type="ECO:0000259" key="4">
    <source>
        <dbReference type="Pfam" id="PF03281"/>
    </source>
</evidence>
<dbReference type="OrthoDB" id="5964386at2759"/>
<dbReference type="Gene3D" id="1.10.1410.40">
    <property type="match status" value="1"/>
</dbReference>